<feature type="transmembrane region" description="Helical" evidence="2">
    <location>
        <begin position="333"/>
        <end position="353"/>
    </location>
</feature>
<feature type="compositionally biased region" description="Polar residues" evidence="1">
    <location>
        <begin position="575"/>
        <end position="590"/>
    </location>
</feature>
<comment type="caution">
    <text evidence="4">The sequence shown here is derived from an EMBL/GenBank/DDBJ whole genome shotgun (WGS) entry which is preliminary data.</text>
</comment>
<feature type="transmembrane region" description="Helical" evidence="2">
    <location>
        <begin position="58"/>
        <end position="74"/>
    </location>
</feature>
<feature type="compositionally biased region" description="Low complexity" evidence="1">
    <location>
        <begin position="868"/>
        <end position="885"/>
    </location>
</feature>
<protein>
    <submittedName>
        <fullName evidence="4">Conjugal transfer protein TraG N-terminal domain-containing protein</fullName>
    </submittedName>
</protein>
<dbReference type="Proteomes" id="UP001204061">
    <property type="component" value="Unassembled WGS sequence"/>
</dbReference>
<feature type="transmembrane region" description="Helical" evidence="2">
    <location>
        <begin position="32"/>
        <end position="52"/>
    </location>
</feature>
<feature type="region of interest" description="Disordered" evidence="1">
    <location>
        <begin position="1171"/>
        <end position="1248"/>
    </location>
</feature>
<gene>
    <name evidence="4" type="ORF">NS965_20035</name>
</gene>
<feature type="region of interest" description="Disordered" evidence="1">
    <location>
        <begin position="575"/>
        <end position="598"/>
    </location>
</feature>
<dbReference type="EMBL" id="JANLFC010000078">
    <property type="protein sequence ID" value="MCR4450676.1"/>
    <property type="molecule type" value="Genomic_DNA"/>
</dbReference>
<keyword evidence="2" id="KW-0472">Membrane</keyword>
<evidence type="ECO:0000313" key="5">
    <source>
        <dbReference type="Proteomes" id="UP001204061"/>
    </source>
</evidence>
<evidence type="ECO:0000259" key="3">
    <source>
        <dbReference type="Pfam" id="PF07916"/>
    </source>
</evidence>
<feature type="region of interest" description="Disordered" evidence="1">
    <location>
        <begin position="861"/>
        <end position="887"/>
    </location>
</feature>
<feature type="transmembrane region" description="Helical" evidence="2">
    <location>
        <begin position="424"/>
        <end position="442"/>
    </location>
</feature>
<feature type="compositionally biased region" description="Low complexity" evidence="1">
    <location>
        <begin position="1201"/>
        <end position="1212"/>
    </location>
</feature>
<feature type="region of interest" description="Disordered" evidence="1">
    <location>
        <begin position="957"/>
        <end position="1005"/>
    </location>
</feature>
<feature type="compositionally biased region" description="Low complexity" evidence="1">
    <location>
        <begin position="1230"/>
        <end position="1241"/>
    </location>
</feature>
<feature type="compositionally biased region" description="Polar residues" evidence="1">
    <location>
        <begin position="1427"/>
        <end position="1443"/>
    </location>
</feature>
<evidence type="ECO:0000313" key="4">
    <source>
        <dbReference type="EMBL" id="MCR4450676.1"/>
    </source>
</evidence>
<evidence type="ECO:0000256" key="1">
    <source>
        <dbReference type="SAM" id="MobiDB-lite"/>
    </source>
</evidence>
<keyword evidence="2" id="KW-1133">Transmembrane helix</keyword>
<feature type="region of interest" description="Disordered" evidence="1">
    <location>
        <begin position="1103"/>
        <end position="1129"/>
    </location>
</feature>
<accession>A0AAW5MK73</accession>
<feature type="compositionally biased region" description="Polar residues" evidence="1">
    <location>
        <begin position="972"/>
        <end position="991"/>
    </location>
</feature>
<feature type="region of interest" description="Disordered" evidence="1">
    <location>
        <begin position="1427"/>
        <end position="1500"/>
    </location>
</feature>
<feature type="domain" description="TraG N-terminal Proteobacteria" evidence="3">
    <location>
        <begin position="3"/>
        <end position="454"/>
    </location>
</feature>
<feature type="compositionally biased region" description="Polar residues" evidence="1">
    <location>
        <begin position="1185"/>
        <end position="1199"/>
    </location>
</feature>
<feature type="compositionally biased region" description="Low complexity" evidence="1">
    <location>
        <begin position="1450"/>
        <end position="1465"/>
    </location>
</feature>
<keyword evidence="2" id="KW-0812">Transmembrane</keyword>
<proteinExistence type="predicted"/>
<feature type="transmembrane region" description="Helical" evidence="2">
    <location>
        <begin position="359"/>
        <end position="379"/>
    </location>
</feature>
<evidence type="ECO:0000256" key="2">
    <source>
        <dbReference type="SAM" id="Phobius"/>
    </source>
</evidence>
<feature type="compositionally biased region" description="Low complexity" evidence="1">
    <location>
        <begin position="1110"/>
        <end position="1127"/>
    </location>
</feature>
<reference evidence="4" key="1">
    <citation type="submission" date="2022-08" db="EMBL/GenBank/DDBJ databases">
        <title>A global survey of hypervirulent Aeromonas hydrophila identified this emerging pathogen in farmed fish in the lower Mekong River basin.</title>
        <authorList>
            <person name="Xu T."/>
            <person name="Rasmussen-Ivey C.R."/>
            <person name="Moen F.S."/>
            <person name="Fernandez Bravo A."/>
            <person name="Lamy B."/>
            <person name="Beaz-Hidalgo R."/>
            <person name="Khan C.D."/>
            <person name="Castro Escarpulli G."/>
            <person name="Yasin I.S.M."/>
            <person name="Figueras M.J."/>
            <person name="Azzam Sayuti M."/>
            <person name="Karim M.M."/>
            <person name="Alam K.M."/>
            <person name="Le T.T.T."/>
            <person name="Thao N.H.P."/>
            <person name="Addo S."/>
            <person name="Duodu S."/>
            <person name="Ali S."/>
            <person name="Mey S."/>
            <person name="Somony T."/>
            <person name="Liles M.R."/>
        </authorList>
    </citation>
    <scope>NUCLEOTIDE SEQUENCE</scope>
    <source>
        <strain evidence="4">0.14</strain>
    </source>
</reference>
<dbReference type="RefSeq" id="WP_257725933.1">
    <property type="nucleotide sequence ID" value="NZ_JANLFC010000078.1"/>
</dbReference>
<feature type="region of interest" description="Disordered" evidence="1">
    <location>
        <begin position="792"/>
        <end position="841"/>
    </location>
</feature>
<feature type="compositionally biased region" description="Polar residues" evidence="1">
    <location>
        <begin position="686"/>
        <end position="721"/>
    </location>
</feature>
<name>A0AAW5MK73_AERVE</name>
<dbReference type="Pfam" id="PF07916">
    <property type="entry name" value="TraG_N"/>
    <property type="match status" value="1"/>
</dbReference>
<feature type="compositionally biased region" description="Polar residues" evidence="1">
    <location>
        <begin position="1214"/>
        <end position="1228"/>
    </location>
</feature>
<feature type="region of interest" description="Disordered" evidence="1">
    <location>
        <begin position="686"/>
        <end position="724"/>
    </location>
</feature>
<dbReference type="InterPro" id="IPR012931">
    <property type="entry name" value="TraG_N_Proteobacteria"/>
</dbReference>
<organism evidence="4 5">
    <name type="scientific">Aeromonas veronii</name>
    <dbReference type="NCBI Taxonomy" id="654"/>
    <lineage>
        <taxon>Bacteria</taxon>
        <taxon>Pseudomonadati</taxon>
        <taxon>Pseudomonadota</taxon>
        <taxon>Gammaproteobacteria</taxon>
        <taxon>Aeromonadales</taxon>
        <taxon>Aeromonadaceae</taxon>
        <taxon>Aeromonas</taxon>
    </lineage>
</organism>
<sequence length="1500" mass="160732">MFEIISVGGGDELVRVLNAVVMTAGQSSFSTLAKLAFIFGLISSLAFIAMQSQAWTNFIKYFIGAFLFFNVVVVPKTTVYVTDVANPAVTGVKVDNVPYGLAYLISTAMSVDYTYGRSVDLAFSLPTDLRYSESGVLLGNTIIKQASQVVVGNVRTAKNMRSFLQNCVIFDLQIGKFTYEDLFKAPDLWGFITSKENSVKSRMYDHNGTMETCAAGTVKLSTELNGEVDSALQQLSNVVFPGRTSTAAKQQLVNVIPVAYETLVGISVQAEDVVKQGMVANLMLDAAQEYTASTDADAASRAFAEARMQLTTRQTLMMSSMQASTWIGYQKTVWLLILTGAFIITAPLAMLPGGIKKFIVTYVAGFFWLSSWGMMYAILNSIMYSKGAAEFQTAGASISMMSMIGHKVVSENLAMTAASMIDKVPWMAAAFTGLMGGLGMGVSNLVSQQMQIAGAVAKDMADGNISLGNTNAGNHSWNNQNANKLDLSRRMVGPGNMLEVSSNGVEVSTHADGSKSLKAPETTGAVNVQATEQIGAALTSEASRYKEQGTSLVNEGVRTQSKVTSNVMETMWSKYNDSSDANSTRDSQTQSASKAASKVKSIVEKATEGMNISERDRAELIGMVSVGMKTPGWSPVSLAANLQVQGSHARDISRMRDVATELAKNKEFRSSLEEVISFAKERNLTLSSGSHNSQTGSTREAYETSDQQIQRGSEQISQGERLSQAAERFKRADTSVQANLNDAFVNWLKDTGKSDQQVTELFSPKRVAELQMYAATFADQYAQQQVNSLLGKQHPGLPASPSGLSTASYPPPAPGNIGEQPQPRATATATAQYSSEQHAPPQTFERAQLLPANGQALATDTTQFRSDQPAAPQAPVVPASGQPQPLATDTAQFRTDNVSAPQTFERVQVLPAYGQPQPLVNDTAQIRSEQPVTPQAPVMPASGQPQPLTADTAQFRSEQPAAPQTPVMPASGQPQPLATDTAQFRSEQPVTPQAPVMPASGQPQPLATHTAQFRSEQPVTAQAPVMPASGQPQPLATDTAQLRSDYVSAPQTFERAQVLPANGQPQPLATDTVQLRSDYVSAPQTFERAQLLPANGQALATDTTQFRSDQPAAPQAPVVPASGQPQPLATDTAQFRTDNVSAPQTFERVQVLPAYGQPQPLVNDTAQIRSEQPTAPQASVVPANGQPQPLATDTPQFRSEQPAAPQASVVPANGQPQPLATDTAQFRSEQPVTPQAPVVPASGQPQPLATDTAQFRSEQLAAPQSAIKQSLQNDGERAYLEKGNAMQSDWETKLSSFSDTPMIGDRNKTQGDRDVARSIFKTSPDNATEGDIDQKLKEARDPEKFNLLKSDLDHNAEVKVYVPTKPKPPRQYDYLLGSVPKQEPGTPALTREEVIQQAATERTASVAAHQAQAHPTVSPISVADQFNQPVHMGSTPSPVQQQDVRGMVEQAVAAQQRGSGSASSGFDIFGGDSKHSTDTKPAVEISHDSLVKEGAPLPKR</sequence>